<evidence type="ECO:0000313" key="2">
    <source>
        <dbReference type="Proteomes" id="UP001217089"/>
    </source>
</evidence>
<sequence length="173" mass="20095">MADIVHWFDELQYRRALRRETNPLDIYDDVELYDRFRLPRNSLTNLINELRGELEHATRRQRAIPAELQVLVALRLLSSGSFQNLVGDMVNIDKTNKCRIIRRVVLSLKLQRDRACDVIQAYIVSYNNNISINAVGVRPDEDAIDQNQDVQVVNKADVTGRVARRQLIQNVFH</sequence>
<accession>A0ABQ9ERW1</accession>
<organism evidence="1 2">
    <name type="scientific">Tegillarca granosa</name>
    <name type="common">Malaysian cockle</name>
    <name type="synonym">Anadara granosa</name>
    <dbReference type="NCBI Taxonomy" id="220873"/>
    <lineage>
        <taxon>Eukaryota</taxon>
        <taxon>Metazoa</taxon>
        <taxon>Spiralia</taxon>
        <taxon>Lophotrochozoa</taxon>
        <taxon>Mollusca</taxon>
        <taxon>Bivalvia</taxon>
        <taxon>Autobranchia</taxon>
        <taxon>Pteriomorphia</taxon>
        <taxon>Arcoida</taxon>
        <taxon>Arcoidea</taxon>
        <taxon>Arcidae</taxon>
        <taxon>Tegillarca</taxon>
    </lineage>
</organism>
<evidence type="ECO:0000313" key="1">
    <source>
        <dbReference type="EMBL" id="KAJ8307754.1"/>
    </source>
</evidence>
<reference evidence="1 2" key="1">
    <citation type="submission" date="2022-12" db="EMBL/GenBank/DDBJ databases">
        <title>Chromosome-level genome of Tegillarca granosa.</title>
        <authorList>
            <person name="Kim J."/>
        </authorList>
    </citation>
    <scope>NUCLEOTIDE SEQUENCE [LARGE SCALE GENOMIC DNA]</scope>
    <source>
        <strain evidence="1">Teg-2019</strain>
        <tissue evidence="1">Adductor muscle</tissue>
    </source>
</reference>
<comment type="caution">
    <text evidence="1">The sequence shown here is derived from an EMBL/GenBank/DDBJ whole genome shotgun (WGS) entry which is preliminary data.</text>
</comment>
<keyword evidence="2" id="KW-1185">Reference proteome</keyword>
<dbReference type="EMBL" id="JARBDR010000733">
    <property type="protein sequence ID" value="KAJ8307754.1"/>
    <property type="molecule type" value="Genomic_DNA"/>
</dbReference>
<gene>
    <name evidence="1" type="ORF">KUTeg_014694</name>
</gene>
<name>A0ABQ9ERW1_TEGGR</name>
<protein>
    <submittedName>
        <fullName evidence="1">Uncharacterized protein</fullName>
    </submittedName>
</protein>
<proteinExistence type="predicted"/>
<dbReference type="Proteomes" id="UP001217089">
    <property type="component" value="Unassembled WGS sequence"/>
</dbReference>